<feature type="non-terminal residue" evidence="1">
    <location>
        <position position="99"/>
    </location>
</feature>
<dbReference type="Gene3D" id="1.25.40.180">
    <property type="match status" value="1"/>
</dbReference>
<name>A0A146LNL6_LYGHE</name>
<gene>
    <name evidence="1" type="ORF">g.69167</name>
</gene>
<dbReference type="EMBL" id="GDHC01009690">
    <property type="protein sequence ID" value="JAQ08939.1"/>
    <property type="molecule type" value="Transcribed_RNA"/>
</dbReference>
<proteinExistence type="predicted"/>
<protein>
    <submittedName>
        <fullName evidence="1">Uncharacterized protein</fullName>
    </submittedName>
</protein>
<dbReference type="AlphaFoldDB" id="A0A146LNL6"/>
<accession>A0A146LNL6</accession>
<organism evidence="1">
    <name type="scientific">Lygus hesperus</name>
    <name type="common">Western plant bug</name>
    <dbReference type="NCBI Taxonomy" id="30085"/>
    <lineage>
        <taxon>Eukaryota</taxon>
        <taxon>Metazoa</taxon>
        <taxon>Ecdysozoa</taxon>
        <taxon>Arthropoda</taxon>
        <taxon>Hexapoda</taxon>
        <taxon>Insecta</taxon>
        <taxon>Pterygota</taxon>
        <taxon>Neoptera</taxon>
        <taxon>Paraneoptera</taxon>
        <taxon>Hemiptera</taxon>
        <taxon>Heteroptera</taxon>
        <taxon>Panheteroptera</taxon>
        <taxon>Cimicomorpha</taxon>
        <taxon>Miridae</taxon>
        <taxon>Mirini</taxon>
        <taxon>Lygus</taxon>
    </lineage>
</organism>
<sequence>WINIRDILNGLTVANVGGVAHTLVDLQQIKKADFLQELVNQIFDMSFYKPLGAAKLCTYLKETIDKKRNKKQGMFQLLQEAAKQLETTNLRFRELLLNK</sequence>
<feature type="non-terminal residue" evidence="1">
    <location>
        <position position="1"/>
    </location>
</feature>
<reference evidence="1" key="1">
    <citation type="journal article" date="2016" name="Gigascience">
        <title>De novo construction of an expanded transcriptome assembly for the western tarnished plant bug, Lygus hesperus.</title>
        <authorList>
            <person name="Tassone E.E."/>
            <person name="Geib S.M."/>
            <person name="Hall B."/>
            <person name="Fabrick J.A."/>
            <person name="Brent C.S."/>
            <person name="Hull J.J."/>
        </authorList>
    </citation>
    <scope>NUCLEOTIDE SEQUENCE</scope>
</reference>
<evidence type="ECO:0000313" key="1">
    <source>
        <dbReference type="EMBL" id="JAQ08939.1"/>
    </source>
</evidence>